<dbReference type="EC" id="2.7.7.49" evidence="1"/>
<dbReference type="InterPro" id="IPR001584">
    <property type="entry name" value="Integrase_cat-core"/>
</dbReference>
<dbReference type="Pfam" id="PF00665">
    <property type="entry name" value="rve"/>
    <property type="match status" value="1"/>
</dbReference>
<dbReference type="Pfam" id="PF17921">
    <property type="entry name" value="Integrase_H2C2"/>
    <property type="match status" value="1"/>
</dbReference>
<evidence type="ECO:0000313" key="3">
    <source>
        <dbReference type="EMBL" id="KAK8771069.1"/>
    </source>
</evidence>
<dbReference type="GO" id="GO:0003964">
    <property type="term" value="F:RNA-directed DNA polymerase activity"/>
    <property type="evidence" value="ECO:0007669"/>
    <property type="project" value="UniProtKB-EC"/>
</dbReference>
<evidence type="ECO:0000256" key="1">
    <source>
        <dbReference type="ARBA" id="ARBA00012493"/>
    </source>
</evidence>
<dbReference type="PANTHER" id="PTHR37984:SF15">
    <property type="entry name" value="INTEGRASE CATALYTIC DOMAIN-CONTAINING PROTEIN"/>
    <property type="match status" value="1"/>
</dbReference>
<comment type="caution">
    <text evidence="3">The sequence shown here is derived from an EMBL/GenBank/DDBJ whole genome shotgun (WGS) entry which is preliminary data.</text>
</comment>
<dbReference type="EMBL" id="JARKHS020020176">
    <property type="protein sequence ID" value="KAK8771069.1"/>
    <property type="molecule type" value="Genomic_DNA"/>
</dbReference>
<organism evidence="3 4">
    <name type="scientific">Amblyomma americanum</name>
    <name type="common">Lone star tick</name>
    <dbReference type="NCBI Taxonomy" id="6943"/>
    <lineage>
        <taxon>Eukaryota</taxon>
        <taxon>Metazoa</taxon>
        <taxon>Ecdysozoa</taxon>
        <taxon>Arthropoda</taxon>
        <taxon>Chelicerata</taxon>
        <taxon>Arachnida</taxon>
        <taxon>Acari</taxon>
        <taxon>Parasitiformes</taxon>
        <taxon>Ixodida</taxon>
        <taxon>Ixodoidea</taxon>
        <taxon>Ixodidae</taxon>
        <taxon>Amblyomminae</taxon>
        <taxon>Amblyomma</taxon>
    </lineage>
</organism>
<reference evidence="3 4" key="1">
    <citation type="journal article" date="2023" name="Arcadia Sci">
        <title>De novo assembly of a long-read Amblyomma americanum tick genome.</title>
        <authorList>
            <person name="Chou S."/>
            <person name="Poskanzer K.E."/>
            <person name="Rollins M."/>
            <person name="Thuy-Boun P.S."/>
        </authorList>
    </citation>
    <scope>NUCLEOTIDE SEQUENCE [LARGE SCALE GENOMIC DNA]</scope>
    <source>
        <strain evidence="3">F_SG_1</strain>
        <tissue evidence="3">Salivary glands</tissue>
    </source>
</reference>
<accession>A0AAQ4E8J5</accession>
<keyword evidence="4" id="KW-1185">Reference proteome</keyword>
<gene>
    <name evidence="3" type="ORF">V5799_025687</name>
</gene>
<dbReference type="InterPro" id="IPR036397">
    <property type="entry name" value="RNaseH_sf"/>
</dbReference>
<evidence type="ECO:0000259" key="2">
    <source>
        <dbReference type="PROSITE" id="PS50994"/>
    </source>
</evidence>
<dbReference type="Gene3D" id="3.30.420.10">
    <property type="entry name" value="Ribonuclease H-like superfamily/Ribonuclease H"/>
    <property type="match status" value="1"/>
</dbReference>
<dbReference type="FunFam" id="1.10.340.70:FF:000001">
    <property type="entry name" value="Retrovirus-related Pol polyprotein from transposon gypsy-like Protein"/>
    <property type="match status" value="1"/>
</dbReference>
<dbReference type="PANTHER" id="PTHR37984">
    <property type="entry name" value="PROTEIN CBG26694"/>
    <property type="match status" value="1"/>
</dbReference>
<name>A0AAQ4E8J5_AMBAM</name>
<protein>
    <recommendedName>
        <fullName evidence="1">RNA-directed DNA polymerase</fullName>
        <ecNumber evidence="1">2.7.7.49</ecNumber>
    </recommendedName>
</protein>
<dbReference type="Gene3D" id="1.10.340.70">
    <property type="match status" value="1"/>
</dbReference>
<dbReference type="SUPFAM" id="SSF53098">
    <property type="entry name" value="Ribonuclease H-like"/>
    <property type="match status" value="1"/>
</dbReference>
<dbReference type="Proteomes" id="UP001321473">
    <property type="component" value="Unassembled WGS sequence"/>
</dbReference>
<dbReference type="PROSITE" id="PS50994">
    <property type="entry name" value="INTEGRASE"/>
    <property type="match status" value="1"/>
</dbReference>
<dbReference type="InterPro" id="IPR050951">
    <property type="entry name" value="Retrovirus_Pol_polyprotein"/>
</dbReference>
<feature type="domain" description="Integrase catalytic" evidence="2">
    <location>
        <begin position="280"/>
        <end position="444"/>
    </location>
</feature>
<sequence>MPVVVGQIGDRPILMLRDSGANTVLVRRSLVKDEDLTGEAPAVTLVDSTVRFLPEARVLVSTPYYTGQVVAKCVDQPIYDLILGNITGARSVEDPNPEWRLLDVEEHPKEERPATAQTGAVSFSSAVETRAQATARATQRPLSTPVSMCLSVTPGKIAIRQKEDPSLKARFERVGEKVKRKKSPTSFEYQLVNGLLHRECIFSSGRRVQQLVLPRDMRENVLRLGHDAIRAGHQGVQRTVSRITEEFFWPGVQSDVKRFVRSCDVCQRTVPKGRVGPVALGKMPAIDLPFQRVAIDIVGPISPVSAKGNRYVFTLVDVATRYPDAIPLSTIDNIQVAEGLVEMFSHYGFPREVLSDRGSNFTSELMKEVNRLLSVRQLLTTPYHPMCNGLVERFSGTLKNMIKKMCQERPTDWNRYLRALLFAYREVPQTSLGFLPFEMLYGRAVRGPLAILKERWANKEIASDLKTTYTYVFELRDKLEETCRLAHQGLERARECYKGYFDKKATHRNLNPGDKALILLPTDHNKLLMQWKGLYLVTQKKNDMDYELLINNTKKVFHANMLKKYEEFS</sequence>
<dbReference type="FunFam" id="3.30.420.10:FF:000032">
    <property type="entry name" value="Retrovirus-related Pol polyprotein from transposon 297-like Protein"/>
    <property type="match status" value="1"/>
</dbReference>
<dbReference type="AlphaFoldDB" id="A0AAQ4E8J5"/>
<proteinExistence type="predicted"/>
<dbReference type="GO" id="GO:0015074">
    <property type="term" value="P:DNA integration"/>
    <property type="evidence" value="ECO:0007669"/>
    <property type="project" value="InterPro"/>
</dbReference>
<dbReference type="InterPro" id="IPR041588">
    <property type="entry name" value="Integrase_H2C2"/>
</dbReference>
<dbReference type="GO" id="GO:0003676">
    <property type="term" value="F:nucleic acid binding"/>
    <property type="evidence" value="ECO:0007669"/>
    <property type="project" value="InterPro"/>
</dbReference>
<dbReference type="InterPro" id="IPR012337">
    <property type="entry name" value="RNaseH-like_sf"/>
</dbReference>
<evidence type="ECO:0000313" key="4">
    <source>
        <dbReference type="Proteomes" id="UP001321473"/>
    </source>
</evidence>